<dbReference type="EMBL" id="PJAF01000010">
    <property type="protein sequence ID" value="PKF68917.1"/>
    <property type="molecule type" value="Genomic_DNA"/>
</dbReference>
<name>A0A2N0X8B5_9CORY</name>
<dbReference type="GO" id="GO:0006307">
    <property type="term" value="P:DNA alkylation repair"/>
    <property type="evidence" value="ECO:0007669"/>
    <property type="project" value="UniProtKB-UniRule"/>
</dbReference>
<dbReference type="RefSeq" id="WP_101173434.1">
    <property type="nucleotide sequence ID" value="NZ_JAKRKB010000007.1"/>
</dbReference>
<dbReference type="InterPro" id="IPR008332">
    <property type="entry name" value="MethylG_MeTrfase_N"/>
</dbReference>
<evidence type="ECO:0000256" key="6">
    <source>
        <dbReference type="ARBA" id="ARBA00022763"/>
    </source>
</evidence>
<feature type="active site" description="Nucleophile; methyl group acceptor" evidence="9">
    <location>
        <position position="113"/>
    </location>
</feature>
<dbReference type="InterPro" id="IPR036388">
    <property type="entry name" value="WH-like_DNA-bd_sf"/>
</dbReference>
<keyword evidence="7 9" id="KW-0234">DNA repair</keyword>
<comment type="caution">
    <text evidence="12">The sequence shown here is derived from an EMBL/GenBank/DDBJ whole genome shotgun (WGS) entry which is preliminary data.</text>
</comment>
<accession>A0A2N0X8B5</accession>
<keyword evidence="6 9" id="KW-0227">DNA damage</keyword>
<organism evidence="12 13">
    <name type="scientific">Corynebacterium mastitidis</name>
    <dbReference type="NCBI Taxonomy" id="161890"/>
    <lineage>
        <taxon>Bacteria</taxon>
        <taxon>Bacillati</taxon>
        <taxon>Actinomycetota</taxon>
        <taxon>Actinomycetes</taxon>
        <taxon>Mycobacteriales</taxon>
        <taxon>Corynebacteriaceae</taxon>
        <taxon>Corynebacterium</taxon>
    </lineage>
</organism>
<evidence type="ECO:0000256" key="5">
    <source>
        <dbReference type="ARBA" id="ARBA00022679"/>
    </source>
</evidence>
<dbReference type="PROSITE" id="PS00374">
    <property type="entry name" value="MGMT"/>
    <property type="match status" value="1"/>
</dbReference>
<dbReference type="OrthoDB" id="9802228at2"/>
<evidence type="ECO:0000256" key="2">
    <source>
        <dbReference type="ARBA" id="ARBA00008711"/>
    </source>
</evidence>
<comment type="similarity">
    <text evidence="2 9">Belongs to the MGMT family.</text>
</comment>
<dbReference type="Gene3D" id="1.10.10.10">
    <property type="entry name" value="Winged helix-like DNA-binding domain superfamily/Winged helix DNA-binding domain"/>
    <property type="match status" value="1"/>
</dbReference>
<feature type="domain" description="Methylated-DNA-[protein]-cysteine S-methyltransferase DNA binding" evidence="10">
    <location>
        <begin position="63"/>
        <end position="142"/>
    </location>
</feature>
<reference evidence="12 13" key="1">
    <citation type="submission" date="2017-12" db="EMBL/GenBank/DDBJ databases">
        <title>Corynebacterium mastitidis 16-1433 Genome.</title>
        <authorList>
            <person name="Gulvik C.A."/>
        </authorList>
    </citation>
    <scope>NUCLEOTIDE SEQUENCE [LARGE SCALE GENOMIC DNA]</scope>
    <source>
        <strain evidence="12 13">16-1433</strain>
    </source>
</reference>
<evidence type="ECO:0000256" key="7">
    <source>
        <dbReference type="ARBA" id="ARBA00023204"/>
    </source>
</evidence>
<dbReference type="PANTHER" id="PTHR10815:SF13">
    <property type="entry name" value="METHYLATED-DNA--PROTEIN-CYSTEINE METHYLTRANSFERASE"/>
    <property type="match status" value="1"/>
</dbReference>
<sequence>MDTPIGPLTLLASPHGLSRVLFGPGPSTESPFVEQARREIKEYFAGRRREFTVPLDWSGATGFRGRVQRRLLSLGYGETTSYGALAAALDSPGASRAVGSGCRTNPLPLVVPCHRVLRADGSLGGYAGGLAAKRLLLDLEGAAYTV</sequence>
<dbReference type="PANTHER" id="PTHR10815">
    <property type="entry name" value="METHYLATED-DNA--PROTEIN-CYSTEINE METHYLTRANSFERASE"/>
    <property type="match status" value="1"/>
</dbReference>
<dbReference type="Gene3D" id="3.30.160.70">
    <property type="entry name" value="Methylated DNA-protein cysteine methyltransferase domain"/>
    <property type="match status" value="1"/>
</dbReference>
<dbReference type="EC" id="2.1.1.63" evidence="9"/>
<dbReference type="InterPro" id="IPR036217">
    <property type="entry name" value="MethylDNA_cys_MeTrfase_DNAb"/>
</dbReference>
<comment type="subcellular location">
    <subcellularLocation>
        <location evidence="9">Cytoplasm</location>
    </subcellularLocation>
</comment>
<keyword evidence="5 9" id="KW-0808">Transferase</keyword>
<dbReference type="CDD" id="cd06445">
    <property type="entry name" value="ATase"/>
    <property type="match status" value="1"/>
</dbReference>
<dbReference type="FunFam" id="1.10.10.10:FF:000214">
    <property type="entry name" value="Methylated-DNA--protein-cysteine methyltransferase"/>
    <property type="match status" value="1"/>
</dbReference>
<dbReference type="InterPro" id="IPR001497">
    <property type="entry name" value="MethylDNA_cys_MeTrfase_AS"/>
</dbReference>
<evidence type="ECO:0000313" key="12">
    <source>
        <dbReference type="EMBL" id="PKF68917.1"/>
    </source>
</evidence>
<dbReference type="STRING" id="1121365.GCA_000375365_01944"/>
<feature type="domain" description="Methylguanine DNA methyltransferase ribonuclease-like" evidence="11">
    <location>
        <begin position="1"/>
        <end position="56"/>
    </location>
</feature>
<dbReference type="InterPro" id="IPR036631">
    <property type="entry name" value="MGMT_N_sf"/>
</dbReference>
<evidence type="ECO:0000256" key="9">
    <source>
        <dbReference type="HAMAP-Rule" id="MF_00772"/>
    </source>
</evidence>
<dbReference type="Pfam" id="PF02870">
    <property type="entry name" value="Methyltransf_1N"/>
    <property type="match status" value="1"/>
</dbReference>
<comment type="miscellaneous">
    <text evidence="9">This enzyme catalyzes only one turnover and therefore is not strictly catalytic. According to one definition, an enzyme is a biocatalyst that acts repeatedly and over many reaction cycles.</text>
</comment>
<evidence type="ECO:0000259" key="10">
    <source>
        <dbReference type="Pfam" id="PF01035"/>
    </source>
</evidence>
<evidence type="ECO:0000259" key="11">
    <source>
        <dbReference type="Pfam" id="PF02870"/>
    </source>
</evidence>
<evidence type="ECO:0000313" key="13">
    <source>
        <dbReference type="Proteomes" id="UP000233249"/>
    </source>
</evidence>
<keyword evidence="4 9" id="KW-0489">Methyltransferase</keyword>
<evidence type="ECO:0000256" key="1">
    <source>
        <dbReference type="ARBA" id="ARBA00001286"/>
    </source>
</evidence>
<proteinExistence type="inferred from homology"/>
<dbReference type="GO" id="GO:0032259">
    <property type="term" value="P:methylation"/>
    <property type="evidence" value="ECO:0007669"/>
    <property type="project" value="UniProtKB-KW"/>
</dbReference>
<dbReference type="InterPro" id="IPR014048">
    <property type="entry name" value="MethylDNA_cys_MeTrfase_DNA-bd"/>
</dbReference>
<keyword evidence="3 9" id="KW-0963">Cytoplasm</keyword>
<dbReference type="SUPFAM" id="SSF53155">
    <property type="entry name" value="Methylated DNA-protein cysteine methyltransferase domain"/>
    <property type="match status" value="1"/>
</dbReference>
<dbReference type="Pfam" id="PF01035">
    <property type="entry name" value="DNA_binding_1"/>
    <property type="match status" value="1"/>
</dbReference>
<dbReference type="NCBIfam" id="TIGR00589">
    <property type="entry name" value="ogt"/>
    <property type="match status" value="1"/>
</dbReference>
<comment type="catalytic activity">
    <reaction evidence="8 9">
        <text>a 6-O-methyl-2'-deoxyguanosine in DNA + L-cysteinyl-[protein] = S-methyl-L-cysteinyl-[protein] + a 2'-deoxyguanosine in DNA</text>
        <dbReference type="Rhea" id="RHEA:24000"/>
        <dbReference type="Rhea" id="RHEA-COMP:10131"/>
        <dbReference type="Rhea" id="RHEA-COMP:10132"/>
        <dbReference type="Rhea" id="RHEA-COMP:11367"/>
        <dbReference type="Rhea" id="RHEA-COMP:11368"/>
        <dbReference type="ChEBI" id="CHEBI:29950"/>
        <dbReference type="ChEBI" id="CHEBI:82612"/>
        <dbReference type="ChEBI" id="CHEBI:85445"/>
        <dbReference type="ChEBI" id="CHEBI:85448"/>
        <dbReference type="EC" id="2.1.1.63"/>
    </reaction>
</comment>
<gene>
    <name evidence="12" type="ORF">CXB45_04780</name>
</gene>
<dbReference type="GO" id="GO:0003908">
    <property type="term" value="F:methylated-DNA-[protein]-cysteine S-methyltransferase activity"/>
    <property type="evidence" value="ECO:0007669"/>
    <property type="project" value="UniProtKB-UniRule"/>
</dbReference>
<dbReference type="Proteomes" id="UP000233249">
    <property type="component" value="Unassembled WGS sequence"/>
</dbReference>
<comment type="catalytic activity">
    <reaction evidence="1 9">
        <text>a 4-O-methyl-thymidine in DNA + L-cysteinyl-[protein] = a thymidine in DNA + S-methyl-L-cysteinyl-[protein]</text>
        <dbReference type="Rhea" id="RHEA:53428"/>
        <dbReference type="Rhea" id="RHEA-COMP:10131"/>
        <dbReference type="Rhea" id="RHEA-COMP:10132"/>
        <dbReference type="Rhea" id="RHEA-COMP:13555"/>
        <dbReference type="Rhea" id="RHEA-COMP:13556"/>
        <dbReference type="ChEBI" id="CHEBI:29950"/>
        <dbReference type="ChEBI" id="CHEBI:82612"/>
        <dbReference type="ChEBI" id="CHEBI:137386"/>
        <dbReference type="ChEBI" id="CHEBI:137387"/>
        <dbReference type="EC" id="2.1.1.63"/>
    </reaction>
</comment>
<dbReference type="InterPro" id="IPR023546">
    <property type="entry name" value="MGMT"/>
</dbReference>
<evidence type="ECO:0000256" key="8">
    <source>
        <dbReference type="ARBA" id="ARBA00049348"/>
    </source>
</evidence>
<protein>
    <recommendedName>
        <fullName evidence="9">Methylated-DNA--protein-cysteine methyltransferase</fullName>
        <ecNumber evidence="9">2.1.1.63</ecNumber>
    </recommendedName>
    <alternativeName>
        <fullName evidence="9">6-O-methylguanine-DNA methyltransferase</fullName>
        <shortName evidence="9">MGMT</shortName>
    </alternativeName>
    <alternativeName>
        <fullName evidence="9">O-6-methylguanine-DNA-alkyltransferase</fullName>
    </alternativeName>
</protein>
<dbReference type="HAMAP" id="MF_00772">
    <property type="entry name" value="OGT"/>
    <property type="match status" value="1"/>
</dbReference>
<comment type="function">
    <text evidence="9">Involved in the cellular defense against the biological effects of O6-methylguanine (O6-MeG) and O4-methylthymine (O4-MeT) in DNA. Repairs the methylated nucleobase in DNA by stoichiometrically transferring the methyl group to a cysteine residue in the enzyme. This is a suicide reaction: the enzyme is irreversibly inactivated.</text>
</comment>
<evidence type="ECO:0000256" key="3">
    <source>
        <dbReference type="ARBA" id="ARBA00022490"/>
    </source>
</evidence>
<dbReference type="GO" id="GO:0005737">
    <property type="term" value="C:cytoplasm"/>
    <property type="evidence" value="ECO:0007669"/>
    <property type="project" value="UniProtKB-SubCell"/>
</dbReference>
<dbReference type="SUPFAM" id="SSF46767">
    <property type="entry name" value="Methylated DNA-protein cysteine methyltransferase, C-terminal domain"/>
    <property type="match status" value="1"/>
</dbReference>
<dbReference type="AlphaFoldDB" id="A0A2N0X8B5"/>
<evidence type="ECO:0000256" key="4">
    <source>
        <dbReference type="ARBA" id="ARBA00022603"/>
    </source>
</evidence>